<dbReference type="PANTHER" id="PTHR36436">
    <property type="entry name" value="SLL5081 PROTEIN"/>
    <property type="match status" value="1"/>
</dbReference>
<proteinExistence type="predicted"/>
<accession>A0A0F8YA59</accession>
<feature type="non-terminal residue" evidence="1">
    <location>
        <position position="1"/>
    </location>
</feature>
<evidence type="ECO:0000313" key="1">
    <source>
        <dbReference type="EMBL" id="KKK50969.1"/>
    </source>
</evidence>
<dbReference type="Pfam" id="PF09234">
    <property type="entry name" value="DUF1963"/>
    <property type="match status" value="1"/>
</dbReference>
<dbReference type="AlphaFoldDB" id="A0A0F8YA59"/>
<name>A0A0F8YA59_9ZZZZ</name>
<dbReference type="InterPro" id="IPR015315">
    <property type="entry name" value="DUF1963"/>
</dbReference>
<comment type="caution">
    <text evidence="1">The sequence shown here is derived from an EMBL/GenBank/DDBJ whole genome shotgun (WGS) entry which is preliminary data.</text>
</comment>
<dbReference type="Gene3D" id="2.30.320.10">
    <property type="entry name" value="YwqG-like"/>
    <property type="match status" value="1"/>
</dbReference>
<dbReference type="PANTHER" id="PTHR36436:SF6">
    <property type="entry name" value="SLL5081 PROTEIN"/>
    <property type="match status" value="1"/>
</dbReference>
<protein>
    <recommendedName>
        <fullName evidence="2">DUF1963 domain-containing protein</fullName>
    </recommendedName>
</protein>
<gene>
    <name evidence="1" type="ORF">LCGC14_3119700</name>
</gene>
<organism evidence="1">
    <name type="scientific">marine sediment metagenome</name>
    <dbReference type="NCBI Taxonomy" id="412755"/>
    <lineage>
        <taxon>unclassified sequences</taxon>
        <taxon>metagenomes</taxon>
        <taxon>ecological metagenomes</taxon>
    </lineage>
</organism>
<dbReference type="InterPro" id="IPR035948">
    <property type="entry name" value="YwqG-like_sf"/>
</dbReference>
<sequence>TPILTFYTLDSFIQPDRVNKVSFRKFSKLEHLLSKYNLLKFSEKILKLIKWKIRLKPVIAEDKVIPIGKSKIGGNPDLPKDFEWPYWNDRPLSFLLQINIEEIYEFDFQGIEFEIFPQKNGFLYFFFDYYQEGWGDDGGLSVIYSNEKKNGLFRTPNPSIYVKHTYRACILYLLQDVSLPCAGLYSQGKKIKELGFKDSEWDLYHNGFFKDIFQWDTRWDAHYLFGHPKGIQVVDEHTNRKDNLLLILGDDKKPGWTWGHGGYIKFWMKDITKGNFDNVWAEIDCT</sequence>
<evidence type="ECO:0008006" key="2">
    <source>
        <dbReference type="Google" id="ProtNLM"/>
    </source>
</evidence>
<reference evidence="1" key="1">
    <citation type="journal article" date="2015" name="Nature">
        <title>Complex archaea that bridge the gap between prokaryotes and eukaryotes.</title>
        <authorList>
            <person name="Spang A."/>
            <person name="Saw J.H."/>
            <person name="Jorgensen S.L."/>
            <person name="Zaremba-Niedzwiedzka K."/>
            <person name="Martijn J."/>
            <person name="Lind A.E."/>
            <person name="van Eijk R."/>
            <person name="Schleper C."/>
            <person name="Guy L."/>
            <person name="Ettema T.J."/>
        </authorList>
    </citation>
    <scope>NUCLEOTIDE SEQUENCE</scope>
</reference>
<dbReference type="SUPFAM" id="SSF103032">
    <property type="entry name" value="Hypothetical protein YwqG"/>
    <property type="match status" value="1"/>
</dbReference>
<dbReference type="EMBL" id="LAZR01067751">
    <property type="protein sequence ID" value="KKK50969.1"/>
    <property type="molecule type" value="Genomic_DNA"/>
</dbReference>